<evidence type="ECO:0000256" key="4">
    <source>
        <dbReference type="ARBA" id="ARBA00010443"/>
    </source>
</evidence>
<dbReference type="Gene3D" id="3.90.550.10">
    <property type="entry name" value="Spore Coat Polysaccharide Biosynthesis Protein SpsA, Chain A"/>
    <property type="match status" value="1"/>
</dbReference>
<evidence type="ECO:0000256" key="5">
    <source>
        <dbReference type="ARBA" id="ARBA00011680"/>
    </source>
</evidence>
<dbReference type="GO" id="GO:0005524">
    <property type="term" value="F:ATP binding"/>
    <property type="evidence" value="ECO:0007669"/>
    <property type="project" value="UniProtKB-KW"/>
</dbReference>
<dbReference type="GO" id="GO:0019252">
    <property type="term" value="P:starch biosynthetic process"/>
    <property type="evidence" value="ECO:0007669"/>
    <property type="project" value="UniProtKB-KW"/>
</dbReference>
<evidence type="ECO:0000256" key="8">
    <source>
        <dbReference type="ARBA" id="ARBA00022679"/>
    </source>
</evidence>
<evidence type="ECO:0000256" key="12">
    <source>
        <dbReference type="ARBA" id="ARBA00022922"/>
    </source>
</evidence>
<dbReference type="EC" id="2.7.7.27" evidence="6"/>
<feature type="non-terminal residue" evidence="17">
    <location>
        <position position="223"/>
    </location>
</feature>
<comment type="similarity">
    <text evidence="4">Belongs to the bacterial/plant glucose-1-phosphate adenylyltransferase family.</text>
</comment>
<evidence type="ECO:0000313" key="17">
    <source>
        <dbReference type="EMBL" id="CAH9077845.1"/>
    </source>
</evidence>
<dbReference type="GO" id="GO:0005978">
    <property type="term" value="P:glycogen biosynthetic process"/>
    <property type="evidence" value="ECO:0007669"/>
    <property type="project" value="InterPro"/>
</dbReference>
<comment type="subunit">
    <text evidence="5">Heterotetramer.</text>
</comment>
<evidence type="ECO:0000256" key="15">
    <source>
        <dbReference type="ARBA" id="ARBA00032494"/>
    </source>
</evidence>
<keyword evidence="11" id="KW-0067">ATP-binding</keyword>
<dbReference type="PANTHER" id="PTHR43523:SF12">
    <property type="entry name" value="GLUCOSE-1-PHOSPHATE ADENYLYLTRANSFERASE LARGE SUBUNIT 1, CHLOROPLASTIC-RELATED"/>
    <property type="match status" value="1"/>
</dbReference>
<feature type="domain" description="Nucleotidyl transferase" evidence="16">
    <location>
        <begin position="96"/>
        <end position="222"/>
    </location>
</feature>
<dbReference type="InterPro" id="IPR029044">
    <property type="entry name" value="Nucleotide-diphossugar_trans"/>
</dbReference>
<dbReference type="Proteomes" id="UP001152484">
    <property type="component" value="Unassembled WGS sequence"/>
</dbReference>
<evidence type="ECO:0000256" key="7">
    <source>
        <dbReference type="ARBA" id="ARBA00022533"/>
    </source>
</evidence>
<evidence type="ECO:0000313" key="18">
    <source>
        <dbReference type="Proteomes" id="UP001152484"/>
    </source>
</evidence>
<dbReference type="GO" id="GO:0008878">
    <property type="term" value="F:glucose-1-phosphate adenylyltransferase activity"/>
    <property type="evidence" value="ECO:0007669"/>
    <property type="project" value="UniProtKB-EC"/>
</dbReference>
<keyword evidence="7" id="KW-0021">Allosteric enzyme</keyword>
<keyword evidence="8" id="KW-0808">Transferase</keyword>
<dbReference type="AlphaFoldDB" id="A0A9P1E4K5"/>
<evidence type="ECO:0000256" key="11">
    <source>
        <dbReference type="ARBA" id="ARBA00022840"/>
    </source>
</evidence>
<evidence type="ECO:0000256" key="13">
    <source>
        <dbReference type="ARBA" id="ARBA00030645"/>
    </source>
</evidence>
<dbReference type="OrthoDB" id="1733332at2759"/>
<evidence type="ECO:0000259" key="16">
    <source>
        <dbReference type="Pfam" id="PF00483"/>
    </source>
</evidence>
<dbReference type="Pfam" id="PF00483">
    <property type="entry name" value="NTP_transferase"/>
    <property type="match status" value="1"/>
</dbReference>
<keyword evidence="12" id="KW-0750">Starch biosynthesis</keyword>
<accession>A0A9P1E4K5</accession>
<protein>
    <recommendedName>
        <fullName evidence="6">glucose-1-phosphate adenylyltransferase</fullName>
        <ecNumber evidence="6">2.7.7.27</ecNumber>
    </recommendedName>
    <alternativeName>
        <fullName evidence="15">ADP-glucose pyrophosphorylase</fullName>
    </alternativeName>
    <alternativeName>
        <fullName evidence="14">ADP-glucose synthase</fullName>
    </alternativeName>
    <alternativeName>
        <fullName evidence="13">Alpha-D-glucose-1-phosphate adenyl transferase</fullName>
    </alternativeName>
</protein>
<name>A0A9P1E4K5_CUSEU</name>
<dbReference type="EMBL" id="CAMAPE010000010">
    <property type="protein sequence ID" value="CAH9077845.1"/>
    <property type="molecule type" value="Genomic_DNA"/>
</dbReference>
<evidence type="ECO:0000256" key="6">
    <source>
        <dbReference type="ARBA" id="ARBA00012460"/>
    </source>
</evidence>
<sequence>MDALCASTIKANVHQVPNSRKFGYGDSGLWGEKIRGSFKHRGISVNKSEIHERSSKKVKPGVTYSVLTHDINKQLLSFETQNFEDQPEADPRNVASIILGGGAGTRLFPLTRNRAKPAVPMGGCYRLIDVPMSNCINSGIRKIFILTQFNSFSLNRHIARTYSIGNGVNFGDGFVEVLAATQTPGEAGKRWFQGTADAVRQNIWVLEVCDVVMHIIVFGVNIM</sequence>
<evidence type="ECO:0000256" key="3">
    <source>
        <dbReference type="ARBA" id="ARBA00004727"/>
    </source>
</evidence>
<dbReference type="InterPro" id="IPR005835">
    <property type="entry name" value="NTP_transferase_dom"/>
</dbReference>
<evidence type="ECO:0000256" key="9">
    <source>
        <dbReference type="ARBA" id="ARBA00022695"/>
    </source>
</evidence>
<keyword evidence="9" id="KW-0548">Nucleotidyltransferase</keyword>
<evidence type="ECO:0000256" key="10">
    <source>
        <dbReference type="ARBA" id="ARBA00022741"/>
    </source>
</evidence>
<keyword evidence="18" id="KW-1185">Reference proteome</keyword>
<comment type="function">
    <text evidence="2">This protein plays a role in synthesis of starch. It catalyzes the synthesis of the activated glycosyl donor, ADP-glucose from Glc-1-P and ATP.</text>
</comment>
<gene>
    <name evidence="17" type="ORF">CEURO_LOCUS6470</name>
</gene>
<dbReference type="InterPro" id="IPR005836">
    <property type="entry name" value="ADP_Glu_pyroP_CS"/>
</dbReference>
<proteinExistence type="inferred from homology"/>
<dbReference type="PROSITE" id="PS00808">
    <property type="entry name" value="ADP_GLC_PYROPHOSPH_1"/>
    <property type="match status" value="1"/>
</dbReference>
<dbReference type="PANTHER" id="PTHR43523">
    <property type="entry name" value="GLUCOSE-1-PHOSPHATE ADENYLYLTRANSFERASE-RELATED"/>
    <property type="match status" value="1"/>
</dbReference>
<reference evidence="17" key="1">
    <citation type="submission" date="2022-07" db="EMBL/GenBank/DDBJ databases">
        <authorList>
            <person name="Macas J."/>
            <person name="Novak P."/>
            <person name="Neumann P."/>
        </authorList>
    </citation>
    <scope>NUCLEOTIDE SEQUENCE</scope>
</reference>
<evidence type="ECO:0000256" key="1">
    <source>
        <dbReference type="ARBA" id="ARBA00000956"/>
    </source>
</evidence>
<dbReference type="InterPro" id="IPR011831">
    <property type="entry name" value="ADP-Glc_PPase"/>
</dbReference>
<evidence type="ECO:0000256" key="2">
    <source>
        <dbReference type="ARBA" id="ARBA00002231"/>
    </source>
</evidence>
<organism evidence="17 18">
    <name type="scientific">Cuscuta europaea</name>
    <name type="common">European dodder</name>
    <dbReference type="NCBI Taxonomy" id="41803"/>
    <lineage>
        <taxon>Eukaryota</taxon>
        <taxon>Viridiplantae</taxon>
        <taxon>Streptophyta</taxon>
        <taxon>Embryophyta</taxon>
        <taxon>Tracheophyta</taxon>
        <taxon>Spermatophyta</taxon>
        <taxon>Magnoliopsida</taxon>
        <taxon>eudicotyledons</taxon>
        <taxon>Gunneridae</taxon>
        <taxon>Pentapetalae</taxon>
        <taxon>asterids</taxon>
        <taxon>lamiids</taxon>
        <taxon>Solanales</taxon>
        <taxon>Convolvulaceae</taxon>
        <taxon>Cuscuteae</taxon>
        <taxon>Cuscuta</taxon>
        <taxon>Cuscuta subgen. Cuscuta</taxon>
    </lineage>
</organism>
<dbReference type="PROSITE" id="PS00809">
    <property type="entry name" value="ADP_GLC_PYROPHOSPH_2"/>
    <property type="match status" value="1"/>
</dbReference>
<comment type="catalytic activity">
    <reaction evidence="1">
        <text>alpha-D-glucose 1-phosphate + ATP + H(+) = ADP-alpha-D-glucose + diphosphate</text>
        <dbReference type="Rhea" id="RHEA:12120"/>
        <dbReference type="ChEBI" id="CHEBI:15378"/>
        <dbReference type="ChEBI" id="CHEBI:30616"/>
        <dbReference type="ChEBI" id="CHEBI:33019"/>
        <dbReference type="ChEBI" id="CHEBI:57498"/>
        <dbReference type="ChEBI" id="CHEBI:58601"/>
        <dbReference type="EC" id="2.7.7.27"/>
    </reaction>
</comment>
<comment type="caution">
    <text evidence="17">The sequence shown here is derived from an EMBL/GenBank/DDBJ whole genome shotgun (WGS) entry which is preliminary data.</text>
</comment>
<dbReference type="SUPFAM" id="SSF53448">
    <property type="entry name" value="Nucleotide-diphospho-sugar transferases"/>
    <property type="match status" value="1"/>
</dbReference>
<keyword evidence="10" id="KW-0547">Nucleotide-binding</keyword>
<comment type="pathway">
    <text evidence="3">Glycan biosynthesis; starch biosynthesis.</text>
</comment>
<evidence type="ECO:0000256" key="14">
    <source>
        <dbReference type="ARBA" id="ARBA00030817"/>
    </source>
</evidence>